<evidence type="ECO:0000313" key="3">
    <source>
        <dbReference type="EMBL" id="UVI31785.1"/>
    </source>
</evidence>
<feature type="transmembrane region" description="Helical" evidence="1">
    <location>
        <begin position="50"/>
        <end position="69"/>
    </location>
</feature>
<sequence length="371" mass="42416">MDFESLDYKRSRWNRMLLNGFWFILVLTIVLEFLYLTVSDISNTSFLIDYILRPSIIQLAVLCLSELGLKLLKGKYQDYILIFTSAILASVIVLIHNSINYLLLALFLPVMVSIFYFHIRKLLFAFANTLLSLYVQYGINASMQEDLSVVSLTTITVMFTAFTLIAWGIILRGKELMNHLKSYFESNQQLLVKTIWMDKLAKTDALTELYNHMTFHEFFEKLIEQNERNQLPLQLAIMDIDYFKQVNDTYGHRAGDAVLKCVAGMIRSKASMNDFVARYGGEEFAVLFTDKPVDEAHSIVESIRQEISACTHDALGGKPVTISVGFASYNSGEGKEWFFNRADKALYKAKNTGKNKVVVASEPFDKLVKWV</sequence>
<dbReference type="EC" id="2.7.7.65" evidence="3"/>
<dbReference type="SMART" id="SM00267">
    <property type="entry name" value="GGDEF"/>
    <property type="match status" value="1"/>
</dbReference>
<dbReference type="SUPFAM" id="SSF55073">
    <property type="entry name" value="Nucleotide cyclase"/>
    <property type="match status" value="1"/>
</dbReference>
<dbReference type="RefSeq" id="WP_258387848.1">
    <property type="nucleotide sequence ID" value="NZ_CP091430.1"/>
</dbReference>
<dbReference type="Gene3D" id="3.30.70.270">
    <property type="match status" value="1"/>
</dbReference>
<dbReference type="Pfam" id="PF00990">
    <property type="entry name" value="GGDEF"/>
    <property type="match status" value="1"/>
</dbReference>
<protein>
    <submittedName>
        <fullName evidence="3">Diguanylate cyclase</fullName>
        <ecNumber evidence="3">2.7.7.65</ecNumber>
    </submittedName>
</protein>
<keyword evidence="1" id="KW-0812">Transmembrane</keyword>
<dbReference type="InterPro" id="IPR050469">
    <property type="entry name" value="Diguanylate_Cyclase"/>
</dbReference>
<feature type="transmembrane region" description="Helical" evidence="1">
    <location>
        <begin position="76"/>
        <end position="95"/>
    </location>
</feature>
<proteinExistence type="predicted"/>
<feature type="domain" description="GGDEF" evidence="2">
    <location>
        <begin position="231"/>
        <end position="362"/>
    </location>
</feature>
<dbReference type="InterPro" id="IPR043128">
    <property type="entry name" value="Rev_trsase/Diguanyl_cyclase"/>
</dbReference>
<keyword evidence="3" id="KW-0548">Nucleotidyltransferase</keyword>
<feature type="transmembrane region" description="Helical" evidence="1">
    <location>
        <begin position="151"/>
        <end position="171"/>
    </location>
</feature>
<keyword evidence="4" id="KW-1185">Reference proteome</keyword>
<dbReference type="NCBIfam" id="TIGR00254">
    <property type="entry name" value="GGDEF"/>
    <property type="match status" value="1"/>
</dbReference>
<dbReference type="GO" id="GO:0052621">
    <property type="term" value="F:diguanylate cyclase activity"/>
    <property type="evidence" value="ECO:0007669"/>
    <property type="project" value="UniProtKB-EC"/>
</dbReference>
<evidence type="ECO:0000313" key="4">
    <source>
        <dbReference type="Proteomes" id="UP001057877"/>
    </source>
</evidence>
<dbReference type="PROSITE" id="PS50887">
    <property type="entry name" value="GGDEF"/>
    <property type="match status" value="1"/>
</dbReference>
<reference evidence="3" key="1">
    <citation type="submission" date="2022-01" db="EMBL/GenBank/DDBJ databases">
        <title>Paenibacillus spongiae sp. nov., isolated from marine sponge.</title>
        <authorList>
            <person name="Li Z."/>
            <person name="Zhang M."/>
        </authorList>
    </citation>
    <scope>NUCLEOTIDE SEQUENCE</scope>
    <source>
        <strain evidence="3">PHS-Z3</strain>
    </source>
</reference>
<dbReference type="PANTHER" id="PTHR45138:SF9">
    <property type="entry name" value="DIGUANYLATE CYCLASE DGCM-RELATED"/>
    <property type="match status" value="1"/>
</dbReference>
<keyword evidence="1" id="KW-1133">Transmembrane helix</keyword>
<dbReference type="PANTHER" id="PTHR45138">
    <property type="entry name" value="REGULATORY COMPONENTS OF SENSORY TRANSDUCTION SYSTEM"/>
    <property type="match status" value="1"/>
</dbReference>
<dbReference type="InterPro" id="IPR029787">
    <property type="entry name" value="Nucleotide_cyclase"/>
</dbReference>
<name>A0ABY5SH32_9BACL</name>
<feature type="transmembrane region" description="Helical" evidence="1">
    <location>
        <begin position="122"/>
        <end position="139"/>
    </location>
</feature>
<organism evidence="3 4">
    <name type="scientific">Paenibacillus spongiae</name>
    <dbReference type="NCBI Taxonomy" id="2909671"/>
    <lineage>
        <taxon>Bacteria</taxon>
        <taxon>Bacillati</taxon>
        <taxon>Bacillota</taxon>
        <taxon>Bacilli</taxon>
        <taxon>Bacillales</taxon>
        <taxon>Paenibacillaceae</taxon>
        <taxon>Paenibacillus</taxon>
    </lineage>
</organism>
<dbReference type="InterPro" id="IPR000160">
    <property type="entry name" value="GGDEF_dom"/>
</dbReference>
<dbReference type="Proteomes" id="UP001057877">
    <property type="component" value="Chromosome"/>
</dbReference>
<gene>
    <name evidence="3" type="ORF">L1F29_08205</name>
</gene>
<feature type="transmembrane region" description="Helical" evidence="1">
    <location>
        <begin position="20"/>
        <end position="38"/>
    </location>
</feature>
<feature type="transmembrane region" description="Helical" evidence="1">
    <location>
        <begin position="101"/>
        <end position="117"/>
    </location>
</feature>
<dbReference type="EMBL" id="CP091430">
    <property type="protein sequence ID" value="UVI31785.1"/>
    <property type="molecule type" value="Genomic_DNA"/>
</dbReference>
<accession>A0ABY5SH32</accession>
<evidence type="ECO:0000256" key="1">
    <source>
        <dbReference type="SAM" id="Phobius"/>
    </source>
</evidence>
<evidence type="ECO:0000259" key="2">
    <source>
        <dbReference type="PROSITE" id="PS50887"/>
    </source>
</evidence>
<dbReference type="CDD" id="cd01949">
    <property type="entry name" value="GGDEF"/>
    <property type="match status" value="1"/>
</dbReference>
<keyword evidence="1" id="KW-0472">Membrane</keyword>
<keyword evidence="3" id="KW-0808">Transferase</keyword>